<sequence>MSSLLTIGDEAKNAIKKFRLTTNRIDKPEHIILKINGEQELLIDDEENNDEESDDGWSDSDDEDELEDIKQIRKQLPSNQPRYVVLAYPYKNKIPLILIYYKPDTCRDEETRMLYVNGLEFISRNNLVSPNKILDLVDKDELKKEFIEQEL</sequence>
<evidence type="ECO:0000256" key="2">
    <source>
        <dbReference type="SAM" id="MobiDB-lite"/>
    </source>
</evidence>
<dbReference type="SUPFAM" id="SSF55753">
    <property type="entry name" value="Actin depolymerizing proteins"/>
    <property type="match status" value="1"/>
</dbReference>
<dbReference type="PANTHER" id="PTHR11249">
    <property type="entry name" value="GLIAL FACTOR NATURATION FACTOR"/>
    <property type="match status" value="1"/>
</dbReference>
<dbReference type="PROSITE" id="PS51263">
    <property type="entry name" value="ADF_H"/>
    <property type="match status" value="1"/>
</dbReference>
<dbReference type="InterPro" id="IPR029006">
    <property type="entry name" value="ADF-H/Gelsolin-like_dom_sf"/>
</dbReference>
<dbReference type="InterPro" id="IPR002108">
    <property type="entry name" value="ADF-H"/>
</dbReference>
<organism evidence="4 5">
    <name type="scientific">Hanseniaspora uvarum</name>
    <name type="common">Yeast</name>
    <name type="synonym">Kloeckera apiculata</name>
    <dbReference type="NCBI Taxonomy" id="29833"/>
    <lineage>
        <taxon>Eukaryota</taxon>
        <taxon>Fungi</taxon>
        <taxon>Dikarya</taxon>
        <taxon>Ascomycota</taxon>
        <taxon>Saccharomycotina</taxon>
        <taxon>Saccharomycetes</taxon>
        <taxon>Saccharomycodales</taxon>
        <taxon>Saccharomycodaceae</taxon>
        <taxon>Hanseniaspora</taxon>
    </lineage>
</organism>
<protein>
    <recommendedName>
        <fullName evidence="3">ADF-H domain-containing protein</fullName>
    </recommendedName>
</protein>
<gene>
    <name evidence="4" type="ORF">AWRI3580_g3721</name>
</gene>
<evidence type="ECO:0000259" key="3">
    <source>
        <dbReference type="PROSITE" id="PS51263"/>
    </source>
</evidence>
<dbReference type="GO" id="GO:0030479">
    <property type="term" value="C:actin cortical patch"/>
    <property type="evidence" value="ECO:0007669"/>
    <property type="project" value="TreeGrafter"/>
</dbReference>
<dbReference type="PANTHER" id="PTHR11249:SF2">
    <property type="entry name" value="GLIA MATURATION FACTOR"/>
    <property type="match status" value="1"/>
</dbReference>
<proteinExistence type="inferred from homology"/>
<feature type="domain" description="ADF-H" evidence="3">
    <location>
        <begin position="3"/>
        <end position="151"/>
    </location>
</feature>
<evidence type="ECO:0000313" key="4">
    <source>
        <dbReference type="EMBL" id="OEJ82782.1"/>
    </source>
</evidence>
<dbReference type="Proteomes" id="UP000095358">
    <property type="component" value="Unassembled WGS sequence"/>
</dbReference>
<dbReference type="Gene3D" id="3.40.20.10">
    <property type="entry name" value="Severin"/>
    <property type="match status" value="1"/>
</dbReference>
<dbReference type="VEuPathDB" id="FungiDB:AWRI3580_g3721"/>
<dbReference type="Pfam" id="PF00241">
    <property type="entry name" value="Cofilin_ADF"/>
    <property type="match status" value="1"/>
</dbReference>
<comment type="caution">
    <text evidence="4">The sequence shown here is derived from an EMBL/GenBank/DDBJ whole genome shotgun (WGS) entry which is preliminary data.</text>
</comment>
<name>A0A1E5R796_HANUV</name>
<keyword evidence="5" id="KW-1185">Reference proteome</keyword>
<dbReference type="GO" id="GO:0071933">
    <property type="term" value="F:Arp2/3 complex binding"/>
    <property type="evidence" value="ECO:0007669"/>
    <property type="project" value="InterPro"/>
</dbReference>
<reference evidence="5" key="1">
    <citation type="journal article" date="2016" name="Genome Announc.">
        <title>Genome sequences of three species of Hanseniaspora isolated from spontaneous wine fermentations.</title>
        <authorList>
            <person name="Sternes P.R."/>
            <person name="Lee D."/>
            <person name="Kutyna D.R."/>
            <person name="Borneman A.R."/>
        </authorList>
    </citation>
    <scope>NUCLEOTIDE SEQUENCE [LARGE SCALE GENOMIC DNA]</scope>
    <source>
        <strain evidence="5">AWRI3580</strain>
    </source>
</reference>
<dbReference type="OrthoDB" id="3919494at2759"/>
<evidence type="ECO:0000313" key="5">
    <source>
        <dbReference type="Proteomes" id="UP000095358"/>
    </source>
</evidence>
<comment type="similarity">
    <text evidence="1">Belongs to the actin-binding proteins ADF family. GMF subfamily.</text>
</comment>
<dbReference type="AlphaFoldDB" id="A0A1E5R796"/>
<dbReference type="GO" id="GO:0034316">
    <property type="term" value="P:negative regulation of Arp2/3 complex-mediated actin nucleation"/>
    <property type="evidence" value="ECO:0007669"/>
    <property type="project" value="TreeGrafter"/>
</dbReference>
<feature type="region of interest" description="Disordered" evidence="2">
    <location>
        <begin position="42"/>
        <end position="65"/>
    </location>
</feature>
<dbReference type="GO" id="GO:0071846">
    <property type="term" value="P:actin filament debranching"/>
    <property type="evidence" value="ECO:0007669"/>
    <property type="project" value="InterPro"/>
</dbReference>
<dbReference type="EMBL" id="LPNN01000009">
    <property type="protein sequence ID" value="OEJ82782.1"/>
    <property type="molecule type" value="Genomic_DNA"/>
</dbReference>
<evidence type="ECO:0000256" key="1">
    <source>
        <dbReference type="ARBA" id="ARBA00010055"/>
    </source>
</evidence>
<dbReference type="InterPro" id="IPR011171">
    <property type="entry name" value="GMF"/>
</dbReference>
<dbReference type="STRING" id="29833.A0A1E5R796"/>
<accession>A0A1E5R796</accession>
<dbReference type="GO" id="GO:0003779">
    <property type="term" value="F:actin binding"/>
    <property type="evidence" value="ECO:0007669"/>
    <property type="project" value="InterPro"/>
</dbReference>